<dbReference type="GO" id="GO:0046872">
    <property type="term" value="F:metal ion binding"/>
    <property type="evidence" value="ECO:0007669"/>
    <property type="project" value="UniProtKB-KW"/>
</dbReference>
<dbReference type="PROSITE" id="PS51007">
    <property type="entry name" value="CYTC"/>
    <property type="match status" value="1"/>
</dbReference>
<proteinExistence type="predicted"/>
<evidence type="ECO:0000256" key="5">
    <source>
        <dbReference type="SAM" id="MobiDB-lite"/>
    </source>
</evidence>
<evidence type="ECO:0000256" key="3">
    <source>
        <dbReference type="ARBA" id="ARBA00023004"/>
    </source>
</evidence>
<dbReference type="SUPFAM" id="SSF46626">
    <property type="entry name" value="Cytochrome c"/>
    <property type="match status" value="1"/>
</dbReference>
<dbReference type="GO" id="GO:0020037">
    <property type="term" value="F:heme binding"/>
    <property type="evidence" value="ECO:0007669"/>
    <property type="project" value="InterPro"/>
</dbReference>
<comment type="caution">
    <text evidence="7">The sequence shown here is derived from an EMBL/GenBank/DDBJ whole genome shotgun (WGS) entry which is preliminary data.</text>
</comment>
<evidence type="ECO:0000256" key="2">
    <source>
        <dbReference type="ARBA" id="ARBA00022723"/>
    </source>
</evidence>
<keyword evidence="1 4" id="KW-0349">Heme</keyword>
<feature type="compositionally biased region" description="Basic and acidic residues" evidence="5">
    <location>
        <begin position="21"/>
        <end position="36"/>
    </location>
</feature>
<evidence type="ECO:0000313" key="7">
    <source>
        <dbReference type="EMBL" id="RXJ62793.1"/>
    </source>
</evidence>
<dbReference type="PANTHER" id="PTHR33751:SF1">
    <property type="entry name" value="CBB3-TYPE CYTOCHROME C OXIDASE SUBUNIT FIXP"/>
    <property type="match status" value="1"/>
</dbReference>
<dbReference type="Proteomes" id="UP000290191">
    <property type="component" value="Unassembled WGS sequence"/>
</dbReference>
<dbReference type="GO" id="GO:0009055">
    <property type="term" value="F:electron transfer activity"/>
    <property type="evidence" value="ECO:0007669"/>
    <property type="project" value="InterPro"/>
</dbReference>
<dbReference type="EMBL" id="PDKO01000006">
    <property type="protein sequence ID" value="RXJ62793.1"/>
    <property type="molecule type" value="Genomic_DNA"/>
</dbReference>
<dbReference type="InterPro" id="IPR009056">
    <property type="entry name" value="Cyt_c-like_dom"/>
</dbReference>
<dbReference type="PROSITE" id="PS51257">
    <property type="entry name" value="PROKAR_LIPOPROTEIN"/>
    <property type="match status" value="1"/>
</dbReference>
<dbReference type="AlphaFoldDB" id="A0A4Q0XZP7"/>
<feature type="domain" description="Cytochrome c" evidence="6">
    <location>
        <begin position="136"/>
        <end position="217"/>
    </location>
</feature>
<dbReference type="OrthoDB" id="5340148at2"/>
<sequence>MRKIFLSSIVAVALFSGCGEDKKVQEEQASEPKTEVETSVVENKTPEEKFVDQVKQSTSEVASKIAEESKKIADVSGDAVKSVSQKVASKTAEVVDKTKEVTQDVVNSASDTKDKIEESINNIVATKTNANDESANLLEKGKAIYLKCAGCHGASAEKPALGKSKVIKGWSKEEIISSLNGYKEGTYGGVMKGVMKSQVSTMTQEDIQAVAEYIATF</sequence>
<keyword evidence="3 4" id="KW-0408">Iron</keyword>
<protein>
    <recommendedName>
        <fullName evidence="6">Cytochrome c domain-containing protein</fullName>
    </recommendedName>
</protein>
<organism evidence="7 8">
    <name type="scientific">Halarcobacter anaerophilus</name>
    <dbReference type="NCBI Taxonomy" id="877500"/>
    <lineage>
        <taxon>Bacteria</taxon>
        <taxon>Pseudomonadati</taxon>
        <taxon>Campylobacterota</taxon>
        <taxon>Epsilonproteobacteria</taxon>
        <taxon>Campylobacterales</taxon>
        <taxon>Arcobacteraceae</taxon>
        <taxon>Halarcobacter</taxon>
    </lineage>
</organism>
<dbReference type="InterPro" id="IPR036909">
    <property type="entry name" value="Cyt_c-like_dom_sf"/>
</dbReference>
<dbReference type="RefSeq" id="WP_129082078.1">
    <property type="nucleotide sequence ID" value="NZ_CP041070.1"/>
</dbReference>
<keyword evidence="2 4" id="KW-0479">Metal-binding</keyword>
<dbReference type="PANTHER" id="PTHR33751">
    <property type="entry name" value="CBB3-TYPE CYTOCHROME C OXIDASE SUBUNIT FIXP"/>
    <property type="match status" value="1"/>
</dbReference>
<gene>
    <name evidence="7" type="ORF">CRV06_08135</name>
</gene>
<accession>A0A4Q0XZP7</accession>
<feature type="region of interest" description="Disordered" evidence="5">
    <location>
        <begin position="21"/>
        <end position="41"/>
    </location>
</feature>
<dbReference type="STRING" id="877500.GCA_000935065_01921"/>
<keyword evidence="8" id="KW-1185">Reference proteome</keyword>
<dbReference type="InterPro" id="IPR050597">
    <property type="entry name" value="Cytochrome_c_Oxidase_Subunit"/>
</dbReference>
<evidence type="ECO:0000313" key="8">
    <source>
        <dbReference type="Proteomes" id="UP000290191"/>
    </source>
</evidence>
<dbReference type="Pfam" id="PF00034">
    <property type="entry name" value="Cytochrom_C"/>
    <property type="match status" value="1"/>
</dbReference>
<evidence type="ECO:0000256" key="4">
    <source>
        <dbReference type="PROSITE-ProRule" id="PRU00433"/>
    </source>
</evidence>
<name>A0A4Q0XZP7_9BACT</name>
<dbReference type="Gene3D" id="1.10.760.10">
    <property type="entry name" value="Cytochrome c-like domain"/>
    <property type="match status" value="1"/>
</dbReference>
<evidence type="ECO:0000256" key="1">
    <source>
        <dbReference type="ARBA" id="ARBA00022617"/>
    </source>
</evidence>
<reference evidence="7 8" key="1">
    <citation type="submission" date="2017-10" db="EMBL/GenBank/DDBJ databases">
        <title>Genomics of the genus Arcobacter.</title>
        <authorList>
            <person name="Perez-Cataluna A."/>
            <person name="Figueras M.J."/>
        </authorList>
    </citation>
    <scope>NUCLEOTIDE SEQUENCE [LARGE SCALE GENOMIC DNA]</scope>
    <source>
        <strain evidence="7 8">DSM 24636</strain>
    </source>
</reference>
<evidence type="ECO:0000259" key="6">
    <source>
        <dbReference type="PROSITE" id="PS51007"/>
    </source>
</evidence>